<dbReference type="OMA" id="NWYGFNV"/>
<name>A0A078AIW8_STYLE</name>
<organism evidence="3 4">
    <name type="scientific">Stylonychia lemnae</name>
    <name type="common">Ciliate</name>
    <dbReference type="NCBI Taxonomy" id="5949"/>
    <lineage>
        <taxon>Eukaryota</taxon>
        <taxon>Sar</taxon>
        <taxon>Alveolata</taxon>
        <taxon>Ciliophora</taxon>
        <taxon>Intramacronucleata</taxon>
        <taxon>Spirotrichea</taxon>
        <taxon>Stichotrichia</taxon>
        <taxon>Sporadotrichida</taxon>
        <taxon>Oxytrichidae</taxon>
        <taxon>Stylonychinae</taxon>
        <taxon>Stylonychia</taxon>
    </lineage>
</organism>
<dbReference type="GO" id="GO:0004777">
    <property type="term" value="F:succinate-semialdehyde dehydrogenase (NAD+) activity"/>
    <property type="evidence" value="ECO:0007669"/>
    <property type="project" value="TreeGrafter"/>
</dbReference>
<dbReference type="AlphaFoldDB" id="A0A078AIW8"/>
<keyword evidence="4" id="KW-1185">Reference proteome</keyword>
<dbReference type="InParanoid" id="A0A078AIW8"/>
<dbReference type="Proteomes" id="UP000039865">
    <property type="component" value="Unassembled WGS sequence"/>
</dbReference>
<dbReference type="InterPro" id="IPR016163">
    <property type="entry name" value="Ald_DH_C"/>
</dbReference>
<dbReference type="FunFam" id="3.40.309.10:FF:000009">
    <property type="entry name" value="Aldehyde dehydrogenase A"/>
    <property type="match status" value="1"/>
</dbReference>
<evidence type="ECO:0000259" key="2">
    <source>
        <dbReference type="Pfam" id="PF00171"/>
    </source>
</evidence>
<evidence type="ECO:0000313" key="4">
    <source>
        <dbReference type="Proteomes" id="UP000039865"/>
    </source>
</evidence>
<keyword evidence="1" id="KW-0560">Oxidoreductase</keyword>
<sequence>MAFRSINPKNNKLFMSYEAITNQQMFEHLEKSYKSYKYMRNQGREGFDERFSKFQKLISLMKDRKEKIALGITNDMGKPLKESIAEVEKSMGLVEYYIKNTRDLAADEILQTRFPETTVRNQPLGPTLRNPILLKHSDQVPQSANNLDLLFRDSQTFSLIIVFSGFDNGEFTNLFIDHNQAADLIADPRLTSVKFVGSTQGGKKVAELCGRHMKKSVFELGGSDAFIVLEDADLDLAVQKAIIARLHTSGQACNNAKRFMIHAQVYDEFVQKLKAGLDKHIKIGDPLDMTTTIGPLSSQRAKEGLTNQIQKSLQNGAKIIYGNLEYEHPNEELKNGNYFHPLVLENITKDQPAYCEELFGPVFSLFKIKSDHDAIDLANDSIYGLSASVFTQNIQRGRQAASFLEVGNVFINEAVSSDAAIPGGGVKESGFGRECYKDGLFETVNRKAVIVGKL</sequence>
<gene>
    <name evidence="3" type="primary">Contig17187.g18309</name>
    <name evidence="3" type="ORF">STYLEM_11290</name>
</gene>
<dbReference type="Pfam" id="PF00171">
    <property type="entry name" value="Aldedh"/>
    <property type="match status" value="1"/>
</dbReference>
<dbReference type="EMBL" id="CCKQ01010731">
    <property type="protein sequence ID" value="CDW82260.1"/>
    <property type="molecule type" value="Genomic_DNA"/>
</dbReference>
<dbReference type="InterPro" id="IPR016161">
    <property type="entry name" value="Ald_DH/histidinol_DH"/>
</dbReference>
<evidence type="ECO:0000313" key="3">
    <source>
        <dbReference type="EMBL" id="CDW82260.1"/>
    </source>
</evidence>
<dbReference type="PROSITE" id="PS00070">
    <property type="entry name" value="ALDEHYDE_DEHYDR_CYS"/>
    <property type="match status" value="1"/>
</dbReference>
<dbReference type="InterPro" id="IPR016160">
    <property type="entry name" value="Ald_DH_CS_CYS"/>
</dbReference>
<dbReference type="Gene3D" id="3.40.605.10">
    <property type="entry name" value="Aldehyde Dehydrogenase, Chain A, domain 1"/>
    <property type="match status" value="2"/>
</dbReference>
<dbReference type="InterPro" id="IPR047110">
    <property type="entry name" value="GABD/Sad-like"/>
</dbReference>
<dbReference type="PANTHER" id="PTHR43217:SF2">
    <property type="entry name" value="SUCCINATE-SEMIALDEHYDE DEHYDROGENASE [NADP(+)]"/>
    <property type="match status" value="1"/>
</dbReference>
<dbReference type="InterPro" id="IPR016162">
    <property type="entry name" value="Ald_DH_N"/>
</dbReference>
<dbReference type="Gene3D" id="3.40.309.10">
    <property type="entry name" value="Aldehyde Dehydrogenase, Chain A, domain 2"/>
    <property type="match status" value="1"/>
</dbReference>
<dbReference type="SUPFAM" id="SSF53720">
    <property type="entry name" value="ALDH-like"/>
    <property type="match status" value="1"/>
</dbReference>
<protein>
    <submittedName>
        <fullName evidence="3">Succinate-semialdehyde dehdyrogenase</fullName>
    </submittedName>
</protein>
<dbReference type="OrthoDB" id="310895at2759"/>
<dbReference type="InterPro" id="IPR015590">
    <property type="entry name" value="Aldehyde_DH_dom"/>
</dbReference>
<feature type="domain" description="Aldehyde dehydrogenase" evidence="2">
    <location>
        <begin position="3"/>
        <end position="449"/>
    </location>
</feature>
<accession>A0A078AIW8</accession>
<proteinExistence type="predicted"/>
<dbReference type="PANTHER" id="PTHR43217">
    <property type="entry name" value="SUCCINATE SEMIALDEHYDE DEHYDROGENASE [NAD(P)+] SAD"/>
    <property type="match status" value="1"/>
</dbReference>
<evidence type="ECO:0000256" key="1">
    <source>
        <dbReference type="ARBA" id="ARBA00023002"/>
    </source>
</evidence>
<reference evidence="3 4" key="1">
    <citation type="submission" date="2014-06" db="EMBL/GenBank/DDBJ databases">
        <authorList>
            <person name="Swart Estienne"/>
        </authorList>
    </citation>
    <scope>NUCLEOTIDE SEQUENCE [LARGE SCALE GENOMIC DNA]</scope>
    <source>
        <strain evidence="3 4">130c</strain>
    </source>
</reference>